<dbReference type="STRING" id="928724.SacglDRAFT_03137"/>
<dbReference type="eggNOG" id="COG3885">
    <property type="taxonomic scope" value="Bacteria"/>
</dbReference>
<keyword evidence="2" id="KW-1185">Reference proteome</keyword>
<protein>
    <recommendedName>
        <fullName evidence="3">Catalytic LigB subunit of aromatic ring-opening dioxygenase</fullName>
    </recommendedName>
</protein>
<evidence type="ECO:0008006" key="3">
    <source>
        <dbReference type="Google" id="ProtNLM"/>
    </source>
</evidence>
<proteinExistence type="predicted"/>
<sequence length="243" mass="25406">MALPVTSGRVISCAVVVPSPPLLVPALVPGLVERSAAVRDATVAAARALAQVGRRWVAVGVASERRTVSAEAHGSFRGFGVDVPVSLSDSARGSAPERLPLPVLVAAWLRERAGAESVRVELLAEDTDVAECVALGERIAGAEEAGLLVLGDGSTRHDTAPPGWADTRAEGFDTVVRTALAEADCEALLSLDPALAVELQAQGRAAWQVLAGFARSSGRWSGELLYSEAPFGVAYHVARWTRR</sequence>
<name>I1D4X9_9PSEU</name>
<dbReference type="Proteomes" id="UP000005087">
    <property type="component" value="Chromosome"/>
</dbReference>
<dbReference type="SUPFAM" id="SSF53213">
    <property type="entry name" value="LigB-like"/>
    <property type="match status" value="1"/>
</dbReference>
<reference evidence="1 2" key="1">
    <citation type="submission" date="2011-09" db="EMBL/GenBank/DDBJ databases">
        <authorList>
            <consortium name="US DOE Joint Genome Institute (JGI-PGF)"/>
            <person name="Lucas S."/>
            <person name="Han J."/>
            <person name="Lapidus A."/>
            <person name="Cheng J.-F."/>
            <person name="Goodwin L."/>
            <person name="Pitluck S."/>
            <person name="Peters L."/>
            <person name="Land M.L."/>
            <person name="Hauser L."/>
            <person name="Brambilla E."/>
            <person name="Klenk H.-P."/>
            <person name="Woyke T.J."/>
        </authorList>
    </citation>
    <scope>NUCLEOTIDE SEQUENCE [LARGE SCALE GENOMIC DNA]</scope>
    <source>
        <strain evidence="1 2">K62</strain>
    </source>
</reference>
<evidence type="ECO:0000313" key="2">
    <source>
        <dbReference type="Proteomes" id="UP000005087"/>
    </source>
</evidence>
<dbReference type="HOGENOM" id="CLU_090899_0_0_11"/>
<dbReference type="Gene3D" id="3.40.830.10">
    <property type="entry name" value="LigB-like"/>
    <property type="match status" value="1"/>
</dbReference>
<organism evidence="1 2">
    <name type="scientific">Saccharomonospora glauca K62</name>
    <dbReference type="NCBI Taxonomy" id="928724"/>
    <lineage>
        <taxon>Bacteria</taxon>
        <taxon>Bacillati</taxon>
        <taxon>Actinomycetota</taxon>
        <taxon>Actinomycetes</taxon>
        <taxon>Pseudonocardiales</taxon>
        <taxon>Pseudonocardiaceae</taxon>
        <taxon>Saccharomonospora</taxon>
    </lineage>
</organism>
<accession>I1D4X9</accession>
<gene>
    <name evidence="1" type="ORF">SacglDRAFT_03137</name>
</gene>
<dbReference type="AlphaFoldDB" id="I1D4X9"/>
<dbReference type="EMBL" id="CM001484">
    <property type="protein sequence ID" value="EIF00004.1"/>
    <property type="molecule type" value="Genomic_DNA"/>
</dbReference>
<reference evidence="2" key="2">
    <citation type="submission" date="2012-01" db="EMBL/GenBank/DDBJ databases">
        <title>Noncontiguous Finished sequence of chromosome of Saccharomonospora glauca K62.</title>
        <authorList>
            <consortium name="US DOE Joint Genome Institute"/>
            <person name="Lucas S."/>
            <person name="Han J."/>
            <person name="Lapidus A."/>
            <person name="Cheng J.-F."/>
            <person name="Goodwin L."/>
            <person name="Pitluck S."/>
            <person name="Peters L."/>
            <person name="Mikhailova N."/>
            <person name="Held B."/>
            <person name="Detter J.C."/>
            <person name="Han C."/>
            <person name="Tapia R."/>
            <person name="Land M."/>
            <person name="Hauser L."/>
            <person name="Kyrpides N."/>
            <person name="Ivanova N."/>
            <person name="Pagani I."/>
            <person name="Brambilla E.-M."/>
            <person name="Klenk H.-P."/>
            <person name="Woyke T."/>
        </authorList>
    </citation>
    <scope>NUCLEOTIDE SEQUENCE [LARGE SCALE GENOMIC DNA]</scope>
    <source>
        <strain evidence="2">K62</strain>
    </source>
</reference>
<evidence type="ECO:0000313" key="1">
    <source>
        <dbReference type="EMBL" id="EIF00004.1"/>
    </source>
</evidence>